<dbReference type="RefSeq" id="WP_071344165.1">
    <property type="nucleotide sequence ID" value="NZ_CP017839.1"/>
</dbReference>
<dbReference type="Gene3D" id="3.30.310.50">
    <property type="entry name" value="Alpha-D-phosphohexomutase, C-terminal domain"/>
    <property type="match status" value="1"/>
</dbReference>
<name>A0ABC8AW62_9NOCA</name>
<protein>
    <recommendedName>
        <fullName evidence="3">DUF2218 domain-containing protein</fullName>
    </recommendedName>
</protein>
<dbReference type="EMBL" id="CP017839">
    <property type="protein sequence ID" value="APA98685.1"/>
    <property type="molecule type" value="Genomic_DNA"/>
</dbReference>
<organism evidence="1 2">
    <name type="scientific">Nocardia seriolae</name>
    <dbReference type="NCBI Taxonomy" id="37332"/>
    <lineage>
        <taxon>Bacteria</taxon>
        <taxon>Bacillati</taxon>
        <taxon>Actinomycetota</taxon>
        <taxon>Actinomycetes</taxon>
        <taxon>Mycobacteriales</taxon>
        <taxon>Nocardiaceae</taxon>
        <taxon>Nocardia</taxon>
    </lineage>
</organism>
<dbReference type="Proteomes" id="UP000180166">
    <property type="component" value="Chromosome"/>
</dbReference>
<dbReference type="AlphaFoldDB" id="A0ABC8AW62"/>
<evidence type="ECO:0000313" key="2">
    <source>
        <dbReference type="Proteomes" id="UP000180166"/>
    </source>
</evidence>
<reference evidence="1 2" key="1">
    <citation type="submission" date="2016-10" db="EMBL/GenBank/DDBJ databases">
        <title>Genome sequence of Nocardia seriolae strain EM150506, isolated from Anguila japonica.</title>
        <authorList>
            <person name="Han H.-J."/>
        </authorList>
    </citation>
    <scope>NUCLEOTIDE SEQUENCE [LARGE SCALE GENOMIC DNA]</scope>
    <source>
        <strain evidence="1 2">EM150506</strain>
    </source>
</reference>
<dbReference type="Pfam" id="PF09981">
    <property type="entry name" value="DUF2218"/>
    <property type="match status" value="1"/>
</dbReference>
<dbReference type="InterPro" id="IPR014543">
    <property type="entry name" value="UCP028291"/>
</dbReference>
<evidence type="ECO:0008006" key="3">
    <source>
        <dbReference type="Google" id="ProtNLM"/>
    </source>
</evidence>
<gene>
    <name evidence="1" type="ORF">NS506_04637</name>
</gene>
<sequence length="137" mass="15298">MPSSEARISTDRPARYLAQFCKHAAAMADTMNGARAHRFRPHGGTGEHEPAHQVAARGELTVRAASEGNDGTVEFTPWGRAALHADATTLTIRIDATGQDELRRIQELITDDLNRFTRRQLDIDWLRIDSGTTREFE</sequence>
<evidence type="ECO:0000313" key="1">
    <source>
        <dbReference type="EMBL" id="APA98685.1"/>
    </source>
</evidence>
<accession>A0ABC8AW62</accession>
<proteinExistence type="predicted"/>
<dbReference type="KEGG" id="nsr:NS506_04637"/>